<evidence type="ECO:0000313" key="5">
    <source>
        <dbReference type="Proteomes" id="UP000794436"/>
    </source>
</evidence>
<dbReference type="Pfam" id="PF01205">
    <property type="entry name" value="Impact_N"/>
    <property type="match status" value="1"/>
</dbReference>
<feature type="domain" description="Impact N-terminal" evidence="2">
    <location>
        <begin position="47"/>
        <end position="136"/>
    </location>
</feature>
<evidence type="ECO:0000313" key="4">
    <source>
        <dbReference type="EMBL" id="TMW63756.1"/>
    </source>
</evidence>
<sequence>MAARTIRRRVEYEIAKRKGSRFIAAAWPLDDDTSGDATGSRREALVQQQVKLMLDDCRHKFPNACHHCYAYTTSDGREYCSDDGEPHGTAGKPILAAMQRAKLVDVCVVVSRIFGGTLLGTGGLIRAYGAAAQELIENTEIVDKVPMRVVYVQSSYAHVDLIKQSCARFLGEIIAQSYAVDAVFAIRLPLEHDAAFRDVLQSRSSGGVAFPEQEPPELITPEQ</sequence>
<dbReference type="InterPro" id="IPR001498">
    <property type="entry name" value="Impact_N"/>
</dbReference>
<evidence type="ECO:0000259" key="3">
    <source>
        <dbReference type="Pfam" id="PF09186"/>
    </source>
</evidence>
<comment type="similarity">
    <text evidence="1">Belongs to the IMPACT family.</text>
</comment>
<dbReference type="SUPFAM" id="SSF54211">
    <property type="entry name" value="Ribosomal protein S5 domain 2-like"/>
    <property type="match status" value="1"/>
</dbReference>
<proteinExistence type="inferred from homology"/>
<evidence type="ECO:0000259" key="2">
    <source>
        <dbReference type="Pfam" id="PF01205"/>
    </source>
</evidence>
<dbReference type="InterPro" id="IPR015269">
    <property type="entry name" value="UPF0029_Impact_C"/>
</dbReference>
<evidence type="ECO:0008006" key="6">
    <source>
        <dbReference type="Google" id="ProtNLM"/>
    </source>
</evidence>
<keyword evidence="5" id="KW-1185">Reference proteome</keyword>
<dbReference type="OrthoDB" id="10262814at2759"/>
<dbReference type="InterPro" id="IPR023582">
    <property type="entry name" value="Impact"/>
</dbReference>
<dbReference type="Pfam" id="PF09186">
    <property type="entry name" value="DUF1949"/>
    <property type="match status" value="1"/>
</dbReference>
<protein>
    <recommendedName>
        <fullName evidence="6">Impact N-terminal domain-containing protein</fullName>
    </recommendedName>
</protein>
<dbReference type="AlphaFoldDB" id="A0A8K1CHN5"/>
<dbReference type="InterPro" id="IPR020568">
    <property type="entry name" value="Ribosomal_Su5_D2-typ_SF"/>
</dbReference>
<dbReference type="InterPro" id="IPR036956">
    <property type="entry name" value="Impact_N_sf"/>
</dbReference>
<dbReference type="SUPFAM" id="SSF54980">
    <property type="entry name" value="EF-G C-terminal domain-like"/>
    <property type="match status" value="1"/>
</dbReference>
<gene>
    <name evidence="4" type="ORF">Poli38472_002697</name>
</gene>
<dbReference type="EMBL" id="SPLM01000072">
    <property type="protein sequence ID" value="TMW63756.1"/>
    <property type="molecule type" value="Genomic_DNA"/>
</dbReference>
<dbReference type="Gene3D" id="3.30.230.30">
    <property type="entry name" value="Impact, N-terminal domain"/>
    <property type="match status" value="1"/>
</dbReference>
<feature type="domain" description="UPF0029" evidence="3">
    <location>
        <begin position="155"/>
        <end position="206"/>
    </location>
</feature>
<dbReference type="Proteomes" id="UP000794436">
    <property type="component" value="Unassembled WGS sequence"/>
</dbReference>
<dbReference type="GO" id="GO:0005737">
    <property type="term" value="C:cytoplasm"/>
    <property type="evidence" value="ECO:0007669"/>
    <property type="project" value="TreeGrafter"/>
</dbReference>
<dbReference type="PANTHER" id="PTHR16301">
    <property type="entry name" value="IMPACT-RELATED"/>
    <property type="match status" value="1"/>
</dbReference>
<name>A0A8K1CHN5_PYTOL</name>
<organism evidence="4 5">
    <name type="scientific">Pythium oligandrum</name>
    <name type="common">Mycoparasitic fungus</name>
    <dbReference type="NCBI Taxonomy" id="41045"/>
    <lineage>
        <taxon>Eukaryota</taxon>
        <taxon>Sar</taxon>
        <taxon>Stramenopiles</taxon>
        <taxon>Oomycota</taxon>
        <taxon>Peronosporomycetes</taxon>
        <taxon>Pythiales</taxon>
        <taxon>Pythiaceae</taxon>
        <taxon>Pythium</taxon>
    </lineage>
</organism>
<reference evidence="4" key="1">
    <citation type="submission" date="2019-03" db="EMBL/GenBank/DDBJ databases">
        <title>Long read genome sequence of the mycoparasitic Pythium oligandrum ATCC 38472 isolated from sugarbeet rhizosphere.</title>
        <authorList>
            <person name="Gaulin E."/>
        </authorList>
    </citation>
    <scope>NUCLEOTIDE SEQUENCE</scope>
    <source>
        <strain evidence="4">ATCC 38472_TT</strain>
    </source>
</reference>
<comment type="caution">
    <text evidence="4">The sequence shown here is derived from an EMBL/GenBank/DDBJ whole genome shotgun (WGS) entry which is preliminary data.</text>
</comment>
<dbReference type="PANTHER" id="PTHR16301:SF20">
    <property type="entry name" value="IMPACT FAMILY MEMBER YIGZ"/>
    <property type="match status" value="1"/>
</dbReference>
<accession>A0A8K1CHN5</accession>
<dbReference type="Gene3D" id="3.30.70.240">
    <property type="match status" value="1"/>
</dbReference>
<evidence type="ECO:0000256" key="1">
    <source>
        <dbReference type="ARBA" id="ARBA00007665"/>
    </source>
</evidence>
<dbReference type="GO" id="GO:0006446">
    <property type="term" value="P:regulation of translational initiation"/>
    <property type="evidence" value="ECO:0007669"/>
    <property type="project" value="TreeGrafter"/>
</dbReference>
<dbReference type="InterPro" id="IPR035647">
    <property type="entry name" value="EFG_III/V"/>
</dbReference>